<gene>
    <name evidence="2" type="ORF">ANE_LOCUS2122</name>
</gene>
<dbReference type="SUPFAM" id="SSF52200">
    <property type="entry name" value="Toll/Interleukin receptor TIR domain"/>
    <property type="match status" value="1"/>
</dbReference>
<dbReference type="InterPro" id="IPR044974">
    <property type="entry name" value="Disease_R_plants"/>
</dbReference>
<dbReference type="InterPro" id="IPR000157">
    <property type="entry name" value="TIR_dom"/>
</dbReference>
<dbReference type="Proteomes" id="UP000489600">
    <property type="component" value="Unassembled WGS sequence"/>
</dbReference>
<protein>
    <recommendedName>
        <fullName evidence="1">TIR domain-containing protein</fullName>
    </recommendedName>
</protein>
<evidence type="ECO:0000259" key="1">
    <source>
        <dbReference type="PROSITE" id="PS50104"/>
    </source>
</evidence>
<reference evidence="2" key="1">
    <citation type="submission" date="2019-07" db="EMBL/GenBank/DDBJ databases">
        <authorList>
            <person name="Dittberner H."/>
        </authorList>
    </citation>
    <scope>NUCLEOTIDE SEQUENCE [LARGE SCALE GENOMIC DNA]</scope>
</reference>
<comment type="caution">
    <text evidence="2">The sequence shown here is derived from an EMBL/GenBank/DDBJ whole genome shotgun (WGS) entry which is preliminary data.</text>
</comment>
<dbReference type="SUPFAM" id="SSF52540">
    <property type="entry name" value="P-loop containing nucleoside triphosphate hydrolases"/>
    <property type="match status" value="1"/>
</dbReference>
<dbReference type="Pfam" id="PF01582">
    <property type="entry name" value="TIR"/>
    <property type="match status" value="1"/>
</dbReference>
<keyword evidence="3" id="KW-1185">Reference proteome</keyword>
<evidence type="ECO:0000313" key="3">
    <source>
        <dbReference type="Proteomes" id="UP000489600"/>
    </source>
</evidence>
<organism evidence="2 3">
    <name type="scientific">Arabis nemorensis</name>
    <dbReference type="NCBI Taxonomy" id="586526"/>
    <lineage>
        <taxon>Eukaryota</taxon>
        <taxon>Viridiplantae</taxon>
        <taxon>Streptophyta</taxon>
        <taxon>Embryophyta</taxon>
        <taxon>Tracheophyta</taxon>
        <taxon>Spermatophyta</taxon>
        <taxon>Magnoliopsida</taxon>
        <taxon>eudicotyledons</taxon>
        <taxon>Gunneridae</taxon>
        <taxon>Pentapetalae</taxon>
        <taxon>rosids</taxon>
        <taxon>malvids</taxon>
        <taxon>Brassicales</taxon>
        <taxon>Brassicaceae</taxon>
        <taxon>Arabideae</taxon>
        <taxon>Arabis</taxon>
    </lineage>
</organism>
<evidence type="ECO:0000313" key="2">
    <source>
        <dbReference type="EMBL" id="VVA91677.1"/>
    </source>
</evidence>
<dbReference type="AlphaFoldDB" id="A0A565AQI4"/>
<dbReference type="GO" id="GO:0006952">
    <property type="term" value="P:defense response"/>
    <property type="evidence" value="ECO:0007669"/>
    <property type="project" value="InterPro"/>
</dbReference>
<feature type="domain" description="TIR" evidence="1">
    <location>
        <begin position="1"/>
        <end position="83"/>
    </location>
</feature>
<name>A0A565AQI4_9BRAS</name>
<dbReference type="PROSITE" id="PS50104">
    <property type="entry name" value="TIR"/>
    <property type="match status" value="1"/>
</dbReference>
<dbReference type="EMBL" id="CABITT030000001">
    <property type="protein sequence ID" value="VVA91677.1"/>
    <property type="molecule type" value="Genomic_DNA"/>
</dbReference>
<dbReference type="GO" id="GO:0043531">
    <property type="term" value="F:ADP binding"/>
    <property type="evidence" value="ECO:0007669"/>
    <property type="project" value="InterPro"/>
</dbReference>
<dbReference type="InterPro" id="IPR035897">
    <property type="entry name" value="Toll_tir_struct_dom_sf"/>
</dbReference>
<dbReference type="InterPro" id="IPR002182">
    <property type="entry name" value="NB-ARC"/>
</dbReference>
<dbReference type="Gene3D" id="1.10.8.430">
    <property type="entry name" value="Helical domain of apoptotic protease-activating factors"/>
    <property type="match status" value="1"/>
</dbReference>
<proteinExistence type="predicted"/>
<dbReference type="Gene3D" id="3.40.50.10140">
    <property type="entry name" value="Toll/interleukin-1 receptor homology (TIR) domain"/>
    <property type="match status" value="1"/>
</dbReference>
<dbReference type="InterPro" id="IPR042197">
    <property type="entry name" value="Apaf_helical"/>
</dbReference>
<dbReference type="GO" id="GO:0007165">
    <property type="term" value="P:signal transduction"/>
    <property type="evidence" value="ECO:0007669"/>
    <property type="project" value="InterPro"/>
</dbReference>
<dbReference type="PANTHER" id="PTHR11017:SF511">
    <property type="entry name" value="ADP-RIBOSYL CYCLASE_CYCLIC ADP-RIBOSE HYDROLASE"/>
    <property type="match status" value="1"/>
</dbReference>
<dbReference type="PANTHER" id="PTHR11017">
    <property type="entry name" value="LEUCINE-RICH REPEAT-CONTAINING PROTEIN"/>
    <property type="match status" value="1"/>
</dbReference>
<dbReference type="InterPro" id="IPR027417">
    <property type="entry name" value="P-loop_NTPase"/>
</dbReference>
<sequence>MESYKLGEIKVIPIFYGVDPSDVRHQRRSFGLGNYRGRVTADKVLGWEEALNLVAGLSGVDSSHCADDATMVKGIVEDISSQLASMQPTPLDDLGRRFPAHCFIANVDQTCEEDNLREVQHQFLCDILSTKQVRKIMSVQSGAKLIQSRLANLKVFIVLDGVEKVEQLNALAKETSWFGQGSRIIITTRNKRLLDSCRVTTVHEVQCLESEESLKMLKNFAFEGGVPPGDAYEGLAIRASQLAQGLPLALKAFSLYLRGISSIEQWEDTSDTFETAPHGDIMNALLSSYFSLDMRSQTNFLRVACLFNKYTSSG</sequence>
<accession>A0A565AQI4</accession>
<dbReference type="Pfam" id="PF00931">
    <property type="entry name" value="NB-ARC"/>
    <property type="match status" value="1"/>
</dbReference>
<dbReference type="OrthoDB" id="1102736at2759"/>
<dbReference type="Gene3D" id="3.40.50.300">
    <property type="entry name" value="P-loop containing nucleotide triphosphate hydrolases"/>
    <property type="match status" value="1"/>
</dbReference>